<sequence>MKHPPFQLSDFLNDDSFVRWVLNPEENTAWAYFLELHPEQQTLVDQARQVILDIYSAEQQPISDEPDKRAVWARIEAHTIGEPAVQSKPLFWQAYSYQFAAVVLVLVVVSIIAILPARTKTIGYNDLIAKAVTQRMEKINTTNAAQRIVLEDGSIITLEKGAKLSYPAHFDSRRREVVLSGEAFFEITPDPGRPFYVYANELVTKVLGTSFRISAFDYDKQVIVKVHTGRVSVFKQEHVEINDPETGGLVLLPNQQAIFSRESALLNRRLVDEPQPVQPVATISRKYFEETPVPVVLQALERVYGVSILYNADVLAGCYITTTLSNESLYDQLEVITQTIGATYKEIDAQILIESNGCR</sequence>
<evidence type="ECO:0000313" key="5">
    <source>
        <dbReference type="Proteomes" id="UP001501175"/>
    </source>
</evidence>
<organism evidence="4 5">
    <name type="scientific">Nibrella saemangeumensis</name>
    <dbReference type="NCBI Taxonomy" id="1084526"/>
    <lineage>
        <taxon>Bacteria</taxon>
        <taxon>Pseudomonadati</taxon>
        <taxon>Bacteroidota</taxon>
        <taxon>Cytophagia</taxon>
        <taxon>Cytophagales</taxon>
        <taxon>Spirosomataceae</taxon>
        <taxon>Nibrella</taxon>
    </lineage>
</organism>
<keyword evidence="1" id="KW-0472">Membrane</keyword>
<proteinExistence type="predicted"/>
<feature type="domain" description="Protein FecR C-terminal" evidence="3">
    <location>
        <begin position="287"/>
        <end position="352"/>
    </location>
</feature>
<name>A0ABP8NR59_9BACT</name>
<evidence type="ECO:0000259" key="3">
    <source>
        <dbReference type="Pfam" id="PF16344"/>
    </source>
</evidence>
<dbReference type="Gene3D" id="3.55.50.30">
    <property type="match status" value="1"/>
</dbReference>
<dbReference type="Pfam" id="PF04773">
    <property type="entry name" value="FecR"/>
    <property type="match status" value="1"/>
</dbReference>
<dbReference type="PIRSF" id="PIRSF018266">
    <property type="entry name" value="FecR"/>
    <property type="match status" value="1"/>
</dbReference>
<evidence type="ECO:0000256" key="1">
    <source>
        <dbReference type="SAM" id="Phobius"/>
    </source>
</evidence>
<feature type="transmembrane region" description="Helical" evidence="1">
    <location>
        <begin position="95"/>
        <end position="115"/>
    </location>
</feature>
<reference evidence="5" key="1">
    <citation type="journal article" date="2019" name="Int. J. Syst. Evol. Microbiol.">
        <title>The Global Catalogue of Microorganisms (GCM) 10K type strain sequencing project: providing services to taxonomists for standard genome sequencing and annotation.</title>
        <authorList>
            <consortium name="The Broad Institute Genomics Platform"/>
            <consortium name="The Broad Institute Genome Sequencing Center for Infectious Disease"/>
            <person name="Wu L."/>
            <person name="Ma J."/>
        </authorList>
    </citation>
    <scope>NUCLEOTIDE SEQUENCE [LARGE SCALE GENOMIC DNA]</scope>
    <source>
        <strain evidence="5">JCM 17927</strain>
    </source>
</reference>
<gene>
    <name evidence="4" type="ORF">GCM10023189_57210</name>
</gene>
<dbReference type="Proteomes" id="UP001501175">
    <property type="component" value="Unassembled WGS sequence"/>
</dbReference>
<dbReference type="EMBL" id="BAABHD010000084">
    <property type="protein sequence ID" value="GAA4469729.1"/>
    <property type="molecule type" value="Genomic_DNA"/>
</dbReference>
<dbReference type="InterPro" id="IPR006860">
    <property type="entry name" value="FecR"/>
</dbReference>
<dbReference type="InterPro" id="IPR032508">
    <property type="entry name" value="FecR_C"/>
</dbReference>
<evidence type="ECO:0000313" key="4">
    <source>
        <dbReference type="EMBL" id="GAA4469729.1"/>
    </source>
</evidence>
<evidence type="ECO:0000259" key="2">
    <source>
        <dbReference type="Pfam" id="PF04773"/>
    </source>
</evidence>
<keyword evidence="5" id="KW-1185">Reference proteome</keyword>
<keyword evidence="1" id="KW-1133">Transmembrane helix</keyword>
<accession>A0ABP8NR59</accession>
<dbReference type="InterPro" id="IPR012373">
    <property type="entry name" value="Ferrdict_sens_TM"/>
</dbReference>
<protein>
    <submittedName>
        <fullName evidence="4">FecR family protein</fullName>
    </submittedName>
</protein>
<comment type="caution">
    <text evidence="4">The sequence shown here is derived from an EMBL/GenBank/DDBJ whole genome shotgun (WGS) entry which is preliminary data.</text>
</comment>
<dbReference type="PANTHER" id="PTHR30273:SF2">
    <property type="entry name" value="PROTEIN FECR"/>
    <property type="match status" value="1"/>
</dbReference>
<dbReference type="RefSeq" id="WP_345249671.1">
    <property type="nucleotide sequence ID" value="NZ_BAABHD010000084.1"/>
</dbReference>
<feature type="domain" description="FecR protein" evidence="2">
    <location>
        <begin position="139"/>
        <end position="231"/>
    </location>
</feature>
<dbReference type="Pfam" id="PF16344">
    <property type="entry name" value="FecR_C"/>
    <property type="match status" value="1"/>
</dbReference>
<dbReference type="Gene3D" id="2.60.120.1440">
    <property type="match status" value="1"/>
</dbReference>
<dbReference type="PANTHER" id="PTHR30273">
    <property type="entry name" value="PERIPLASMIC SIGNAL SENSOR AND SIGMA FACTOR ACTIVATOR FECR-RELATED"/>
    <property type="match status" value="1"/>
</dbReference>
<keyword evidence="1" id="KW-0812">Transmembrane</keyword>